<reference evidence="1 2" key="1">
    <citation type="submission" date="2018-09" db="EMBL/GenBank/DDBJ databases">
        <authorList>
            <person name="Tagini F."/>
        </authorList>
    </citation>
    <scope>NUCLEOTIDE SEQUENCE [LARGE SCALE GENOMIC DNA]</scope>
    <source>
        <strain evidence="1 2">MK142</strain>
    </source>
</reference>
<gene>
    <name evidence="1" type="ORF">LAUMK142_03931</name>
</gene>
<evidence type="ECO:0000313" key="1">
    <source>
        <dbReference type="EMBL" id="VBA53212.1"/>
    </source>
</evidence>
<accession>A0A498QVE7</accession>
<keyword evidence="2" id="KW-1185">Reference proteome</keyword>
<sequence>MMIPNADPKFPVRNDFGDMPGVALAYGTD</sequence>
<organism evidence="1 2">
    <name type="scientific">Mycobacterium pseudokansasii</name>
    <dbReference type="NCBI Taxonomy" id="2341080"/>
    <lineage>
        <taxon>Bacteria</taxon>
        <taxon>Bacillati</taxon>
        <taxon>Actinomycetota</taxon>
        <taxon>Actinomycetes</taxon>
        <taxon>Mycobacteriales</taxon>
        <taxon>Mycobacteriaceae</taxon>
        <taxon>Mycobacterium</taxon>
    </lineage>
</organism>
<dbReference type="AlphaFoldDB" id="A0A498QVE7"/>
<name>A0A498QVE7_9MYCO</name>
<proteinExistence type="predicted"/>
<dbReference type="EMBL" id="UPHU01000001">
    <property type="protein sequence ID" value="VBA53212.1"/>
    <property type="molecule type" value="Genomic_DNA"/>
</dbReference>
<protein>
    <submittedName>
        <fullName evidence="1">Uncharacterized protein</fullName>
    </submittedName>
</protein>
<evidence type="ECO:0000313" key="2">
    <source>
        <dbReference type="Proteomes" id="UP000268285"/>
    </source>
</evidence>
<dbReference type="Proteomes" id="UP000268285">
    <property type="component" value="Unassembled WGS sequence"/>
</dbReference>